<dbReference type="GeneID" id="130500017"/>
<dbReference type="Pfam" id="PF10551">
    <property type="entry name" value="MULE"/>
    <property type="match status" value="1"/>
</dbReference>
<feature type="domain" description="MULE transposase N-terminal all-beta" evidence="2">
    <location>
        <begin position="42"/>
        <end position="153"/>
    </location>
</feature>
<dbReference type="Pfam" id="PF10532">
    <property type="entry name" value="Plant_all_beta"/>
    <property type="match status" value="1"/>
</dbReference>
<reference evidence="5" key="2">
    <citation type="submission" date="2025-08" db="UniProtKB">
        <authorList>
            <consortium name="RefSeq"/>
        </authorList>
    </citation>
    <scope>IDENTIFICATION</scope>
    <source>
        <tissue evidence="5">Leaf</tissue>
    </source>
</reference>
<gene>
    <name evidence="5" type="primary">LOC130500017</name>
</gene>
<dbReference type="KEGG" id="rsz:130500017"/>
<dbReference type="AlphaFoldDB" id="A0A9W3CGP5"/>
<evidence type="ECO:0000313" key="4">
    <source>
        <dbReference type="Proteomes" id="UP000504610"/>
    </source>
</evidence>
<dbReference type="OrthoDB" id="1043581at2759"/>
<protein>
    <submittedName>
        <fullName evidence="5">Uncharacterized protein LOC130500017</fullName>
    </submittedName>
</protein>
<evidence type="ECO:0000259" key="2">
    <source>
        <dbReference type="Pfam" id="PF10532"/>
    </source>
</evidence>
<evidence type="ECO:0000259" key="3">
    <source>
        <dbReference type="Pfam" id="PF10551"/>
    </source>
</evidence>
<keyword evidence="4" id="KW-1185">Reference proteome</keyword>
<name>A0A9W3CGP5_RAPSA</name>
<evidence type="ECO:0000313" key="5">
    <source>
        <dbReference type="RefSeq" id="XP_056850684.1"/>
    </source>
</evidence>
<proteinExistence type="predicted"/>
<dbReference type="InterPro" id="IPR018289">
    <property type="entry name" value="MULE_transposase_dom"/>
</dbReference>
<dbReference type="RefSeq" id="XP_056850684.1">
    <property type="nucleotide sequence ID" value="XM_056994704.1"/>
</dbReference>
<sequence length="569" mass="65153">MDSNGSVVIYFEHGEEQHISTLVMKGRYEEITYSELVDRIAKKMKINVVVTKLQLSYFPLAMNNKRPCYILDDEDVLGYLMKVDKKNRRSVLHVELKEIVSENQSNEMFSMNEENLNDARANDDMAGVGELEIVPHILPHVQEDELEHEKINEEGDEMDDREELPAVTAVEPPVVNSEWDDGIDMSLHQEFATREEVRDLVDKGVHSNCFEVDIMKSNPRVYILKCRGAGCRWYLRAAKLKNSAFFSIRTYRKMHTCSRGDASVMKKKKRGTPGLVASVVHNDYPGKYKTPDPKTLIDLVKNRLGVVVSYSTALRGKNKALSDLRGNPEESFARLPSYLYMLQRMNPDTITRLEVDEKNQFKYMFFALGACIEGFKAMRQVIIMDGTHLKGVYKGVLLIATAQDPDHHHYPLAFAVVDGEKNASWEWFLTILKTLIPDDPRLVFCTDRNQSIIKKVHEVYPLAIHGYCNYHLSNNVSGACSNVNKKGVASKFRQIAGIYNEVEFRKCYNDFRRTYPQAAAYLDDSVHETKWARCKFPGERYNIDTTNTVESINGVLKEPRKYALSKNTT</sequence>
<reference evidence="4" key="1">
    <citation type="journal article" date="2019" name="Database">
        <title>The radish genome database (RadishGD): an integrated information resource for radish genomics.</title>
        <authorList>
            <person name="Yu H.J."/>
            <person name="Baek S."/>
            <person name="Lee Y.J."/>
            <person name="Cho A."/>
            <person name="Mun J.H."/>
        </authorList>
    </citation>
    <scope>NUCLEOTIDE SEQUENCE [LARGE SCALE GENOMIC DNA]</scope>
    <source>
        <strain evidence="4">cv. WK10039</strain>
    </source>
</reference>
<dbReference type="PANTHER" id="PTHR31973:SF195">
    <property type="entry name" value="MUDR FAMILY TRANSPOSASE"/>
    <property type="match status" value="1"/>
</dbReference>
<organism evidence="4 5">
    <name type="scientific">Raphanus sativus</name>
    <name type="common">Radish</name>
    <name type="synonym">Raphanus raphanistrum var. sativus</name>
    <dbReference type="NCBI Taxonomy" id="3726"/>
    <lineage>
        <taxon>Eukaryota</taxon>
        <taxon>Viridiplantae</taxon>
        <taxon>Streptophyta</taxon>
        <taxon>Embryophyta</taxon>
        <taxon>Tracheophyta</taxon>
        <taxon>Spermatophyta</taxon>
        <taxon>Magnoliopsida</taxon>
        <taxon>eudicotyledons</taxon>
        <taxon>Gunneridae</taxon>
        <taxon>Pentapetalae</taxon>
        <taxon>rosids</taxon>
        <taxon>malvids</taxon>
        <taxon>Brassicales</taxon>
        <taxon>Brassicaceae</taxon>
        <taxon>Brassiceae</taxon>
        <taxon>Raphanus</taxon>
    </lineage>
</organism>
<feature type="domain" description="MULE transposase" evidence="3">
    <location>
        <begin position="381"/>
        <end position="475"/>
    </location>
</feature>
<dbReference type="Proteomes" id="UP000504610">
    <property type="component" value="Chromosome 9"/>
</dbReference>
<dbReference type="PANTHER" id="PTHR31973">
    <property type="entry name" value="POLYPROTEIN, PUTATIVE-RELATED"/>
    <property type="match status" value="1"/>
</dbReference>
<feature type="domain" description="Transposase MuDR plant" evidence="1">
    <location>
        <begin position="183"/>
        <end position="248"/>
    </location>
</feature>
<dbReference type="Pfam" id="PF03108">
    <property type="entry name" value="DBD_Tnp_Mut"/>
    <property type="match status" value="1"/>
</dbReference>
<evidence type="ECO:0000259" key="1">
    <source>
        <dbReference type="Pfam" id="PF03108"/>
    </source>
</evidence>
<accession>A0A9W3CGP5</accession>
<dbReference type="InterPro" id="IPR018290">
    <property type="entry name" value="MULE_transposase_N"/>
</dbReference>
<dbReference type="InterPro" id="IPR004332">
    <property type="entry name" value="Transposase_MuDR"/>
</dbReference>